<dbReference type="PROSITE" id="PS00718">
    <property type="entry name" value="SIGMA54_2"/>
    <property type="match status" value="1"/>
</dbReference>
<dbReference type="AlphaFoldDB" id="A0A2K9NNY1"/>
<comment type="similarity">
    <text evidence="1">Belongs to the sigma-54 factor family.</text>
</comment>
<reference evidence="10 11" key="1">
    <citation type="submission" date="2018-01" db="EMBL/GenBank/DDBJ databases">
        <title>Complete genome sequence of Bacteriovorax stolpii DSM12778.</title>
        <authorList>
            <person name="Tang B."/>
            <person name="Chang J."/>
        </authorList>
    </citation>
    <scope>NUCLEOTIDE SEQUENCE [LARGE SCALE GENOMIC DNA]</scope>
    <source>
        <strain evidence="10 11">DSM 12778</strain>
    </source>
</reference>
<dbReference type="GO" id="GO:0016987">
    <property type="term" value="F:sigma factor activity"/>
    <property type="evidence" value="ECO:0007669"/>
    <property type="project" value="UniProtKB-KW"/>
</dbReference>
<evidence type="ECO:0000256" key="3">
    <source>
        <dbReference type="ARBA" id="ARBA00022679"/>
    </source>
</evidence>
<dbReference type="PROSITE" id="PS00717">
    <property type="entry name" value="SIGMA54_1"/>
    <property type="match status" value="1"/>
</dbReference>
<dbReference type="GO" id="GO:0001216">
    <property type="term" value="F:DNA-binding transcription activator activity"/>
    <property type="evidence" value="ECO:0007669"/>
    <property type="project" value="InterPro"/>
</dbReference>
<gene>
    <name evidence="10" type="primary">rpoN</name>
    <name evidence="10" type="ORF">C0V70_03555</name>
</gene>
<keyword evidence="8" id="KW-0804">Transcription</keyword>
<dbReference type="Gene3D" id="1.10.10.1330">
    <property type="entry name" value="RNA polymerase sigma-54 factor, core-binding domain"/>
    <property type="match status" value="1"/>
</dbReference>
<evidence type="ECO:0000256" key="2">
    <source>
        <dbReference type="ARBA" id="ARBA00022478"/>
    </source>
</evidence>
<dbReference type="InterPro" id="IPR000394">
    <property type="entry name" value="RNA_pol_sigma_54"/>
</dbReference>
<evidence type="ECO:0000313" key="11">
    <source>
        <dbReference type="Proteomes" id="UP000235584"/>
    </source>
</evidence>
<name>A0A2K9NNY1_BACTC</name>
<keyword evidence="7" id="KW-0238">DNA-binding</keyword>
<organism evidence="10 11">
    <name type="scientific">Bacteriovorax stolpii</name>
    <name type="common">Bdellovibrio stolpii</name>
    <dbReference type="NCBI Taxonomy" id="960"/>
    <lineage>
        <taxon>Bacteria</taxon>
        <taxon>Pseudomonadati</taxon>
        <taxon>Bdellovibrionota</taxon>
        <taxon>Bacteriovoracia</taxon>
        <taxon>Bacteriovoracales</taxon>
        <taxon>Bacteriovoracaceae</taxon>
        <taxon>Bacteriovorax</taxon>
    </lineage>
</organism>
<dbReference type="PANTHER" id="PTHR32248">
    <property type="entry name" value="RNA POLYMERASE SIGMA-54 FACTOR"/>
    <property type="match status" value="1"/>
</dbReference>
<evidence type="ECO:0000256" key="5">
    <source>
        <dbReference type="ARBA" id="ARBA00023015"/>
    </source>
</evidence>
<feature type="compositionally biased region" description="Polar residues" evidence="9">
    <location>
        <begin position="95"/>
        <end position="111"/>
    </location>
</feature>
<dbReference type="GO" id="GO:0006352">
    <property type="term" value="P:DNA-templated transcription initiation"/>
    <property type="evidence" value="ECO:0007669"/>
    <property type="project" value="InterPro"/>
</dbReference>
<keyword evidence="11" id="KW-1185">Reference proteome</keyword>
<evidence type="ECO:0000256" key="1">
    <source>
        <dbReference type="ARBA" id="ARBA00008798"/>
    </source>
</evidence>
<dbReference type="GO" id="GO:0000428">
    <property type="term" value="C:DNA-directed RNA polymerase complex"/>
    <property type="evidence" value="ECO:0007669"/>
    <property type="project" value="UniProtKB-KW"/>
</dbReference>
<dbReference type="RefSeq" id="WP_102242493.1">
    <property type="nucleotide sequence ID" value="NZ_CP025704.1"/>
</dbReference>
<evidence type="ECO:0000256" key="8">
    <source>
        <dbReference type="ARBA" id="ARBA00023163"/>
    </source>
</evidence>
<keyword evidence="6" id="KW-0731">Sigma factor</keyword>
<dbReference type="PANTHER" id="PTHR32248:SF4">
    <property type="entry name" value="RNA POLYMERASE SIGMA-54 FACTOR"/>
    <property type="match status" value="1"/>
</dbReference>
<dbReference type="InterPro" id="IPR007634">
    <property type="entry name" value="RNA_pol_sigma_54_DNA-bd"/>
</dbReference>
<dbReference type="Gene3D" id="1.10.10.60">
    <property type="entry name" value="Homeodomain-like"/>
    <property type="match status" value="1"/>
</dbReference>
<dbReference type="EMBL" id="CP025704">
    <property type="protein sequence ID" value="AUN97198.1"/>
    <property type="molecule type" value="Genomic_DNA"/>
</dbReference>
<dbReference type="Pfam" id="PF04963">
    <property type="entry name" value="Sigma54_CBD"/>
    <property type="match status" value="1"/>
</dbReference>
<dbReference type="Pfam" id="PF00309">
    <property type="entry name" value="Sigma54_AID"/>
    <property type="match status" value="1"/>
</dbReference>
<sequence length="484" mass="54261">MAIKISQGLKQSQNLAMTPQLQQAIKLLTLTHLEMTNVIAEEMVENPMLEEAGGEVDASAQAESDNEVREATSEDFSEAPLMKEKDDFDWDSYADSFNSNSSTPNMATSSGDPDEMPSYENIVSKGMTLAEHLEWQLKMETLSDEEWKLAHLIIGNINDDGYLDVNFEDLIAESGLDREDAFDVLEIIQRLDPVGCGASNLQECLLAQARIAEERSPLLEKLIRDHLEDLQGKNFEKISKALAVTVEQVKKTSLLLQNFHPKPGRLVATPDTHYILPDIYVVEAGGEFVVQVNDEGIPRLKISKLYQEMIKKGAGHKTDEASEFVKDKLRAAEWLIKSIQNRQKTIEKVSKAIVAKQQDFFKKGPKYLKPMVLKDVANEIGMHESTVSRVTTNKYMHTPLGTFELKYFFNTGIGGKDGGVDIASEVLKLKIKAIFDGENPTKPLSDQKVVEILARENLTVARRTVTKYREMLGIEPSSKRKQKD</sequence>
<dbReference type="InterPro" id="IPR007046">
    <property type="entry name" value="RNA_pol_sigma_54_core-bd"/>
</dbReference>
<dbReference type="GO" id="GO:0003677">
    <property type="term" value="F:DNA binding"/>
    <property type="evidence" value="ECO:0007669"/>
    <property type="project" value="UniProtKB-KW"/>
</dbReference>
<evidence type="ECO:0000256" key="4">
    <source>
        <dbReference type="ARBA" id="ARBA00022695"/>
    </source>
</evidence>
<keyword evidence="5" id="KW-0805">Transcription regulation</keyword>
<keyword evidence="3" id="KW-0808">Transferase</keyword>
<dbReference type="OrthoDB" id="5288181at2"/>
<dbReference type="InterPro" id="IPR038709">
    <property type="entry name" value="RpoN_core-bd_sf"/>
</dbReference>
<dbReference type="KEGG" id="bsto:C0V70_03555"/>
<proteinExistence type="inferred from homology"/>
<evidence type="ECO:0000256" key="7">
    <source>
        <dbReference type="ARBA" id="ARBA00023125"/>
    </source>
</evidence>
<feature type="region of interest" description="Disordered" evidence="9">
    <location>
        <begin position="52"/>
        <end position="81"/>
    </location>
</feature>
<evidence type="ECO:0000256" key="6">
    <source>
        <dbReference type="ARBA" id="ARBA00023082"/>
    </source>
</evidence>
<dbReference type="Pfam" id="PF04552">
    <property type="entry name" value="Sigma54_DBD"/>
    <property type="match status" value="1"/>
</dbReference>
<keyword evidence="4" id="KW-0548">Nucleotidyltransferase</keyword>
<dbReference type="NCBIfam" id="TIGR02395">
    <property type="entry name" value="rpoN_sigma"/>
    <property type="match status" value="1"/>
</dbReference>
<feature type="region of interest" description="Disordered" evidence="9">
    <location>
        <begin position="93"/>
        <end position="117"/>
    </location>
</feature>
<evidence type="ECO:0000256" key="9">
    <source>
        <dbReference type="SAM" id="MobiDB-lite"/>
    </source>
</evidence>
<protein>
    <submittedName>
        <fullName evidence="10">RNA polymerase sigma-54 factor</fullName>
    </submittedName>
</protein>
<dbReference type="PIRSF" id="PIRSF000774">
    <property type="entry name" value="RpoN"/>
    <property type="match status" value="1"/>
</dbReference>
<dbReference type="PRINTS" id="PR00045">
    <property type="entry name" value="SIGMA54FCT"/>
</dbReference>
<dbReference type="PROSITE" id="PS50044">
    <property type="entry name" value="SIGMA54_3"/>
    <property type="match status" value="1"/>
</dbReference>
<dbReference type="Proteomes" id="UP000235584">
    <property type="component" value="Chromosome"/>
</dbReference>
<dbReference type="GO" id="GO:0016779">
    <property type="term" value="F:nucleotidyltransferase activity"/>
    <property type="evidence" value="ECO:0007669"/>
    <property type="project" value="UniProtKB-KW"/>
</dbReference>
<accession>A0A2K9NNY1</accession>
<keyword evidence="2" id="KW-0240">DNA-directed RNA polymerase</keyword>
<evidence type="ECO:0000313" key="10">
    <source>
        <dbReference type="EMBL" id="AUN97198.1"/>
    </source>
</evidence>